<organism evidence="1 2">
    <name type="scientific">Flavobacterium commune</name>
    <dbReference type="NCBI Taxonomy" id="1306519"/>
    <lineage>
        <taxon>Bacteria</taxon>
        <taxon>Pseudomonadati</taxon>
        <taxon>Bacteroidota</taxon>
        <taxon>Flavobacteriia</taxon>
        <taxon>Flavobacteriales</taxon>
        <taxon>Flavobacteriaceae</taxon>
        <taxon>Flavobacterium</taxon>
    </lineage>
</organism>
<dbReference type="Proteomes" id="UP000178198">
    <property type="component" value="Chromosome"/>
</dbReference>
<proteinExistence type="predicted"/>
<protein>
    <recommendedName>
        <fullName evidence="3">Restriction endonuclease</fullName>
    </recommendedName>
</protein>
<name>A0A1D9P8U8_9FLAO</name>
<evidence type="ECO:0000313" key="1">
    <source>
        <dbReference type="EMBL" id="AOZ98993.1"/>
    </source>
</evidence>
<reference evidence="1 2" key="1">
    <citation type="submission" date="2016-10" db="EMBL/GenBank/DDBJ databases">
        <title>Complete Genome Sequence of Flavobacterium sp. PK15.</title>
        <authorList>
            <person name="Ekwe A."/>
            <person name="Kim S.B."/>
        </authorList>
    </citation>
    <scope>NUCLEOTIDE SEQUENCE [LARGE SCALE GENOMIC DNA]</scope>
    <source>
        <strain evidence="1 2">PK15</strain>
    </source>
</reference>
<keyword evidence="2" id="KW-1185">Reference proteome</keyword>
<dbReference type="AlphaFoldDB" id="A0A1D9P8U8"/>
<dbReference type="KEGG" id="fcm:BIW12_05830"/>
<dbReference type="OrthoDB" id="1095187at2"/>
<dbReference type="STRING" id="1306519.BIW12_05830"/>
<evidence type="ECO:0000313" key="2">
    <source>
        <dbReference type="Proteomes" id="UP000178198"/>
    </source>
</evidence>
<dbReference type="RefSeq" id="WP_071184238.1">
    <property type="nucleotide sequence ID" value="NZ_CP017774.1"/>
</dbReference>
<dbReference type="EMBL" id="CP017774">
    <property type="protein sequence ID" value="AOZ98993.1"/>
    <property type="molecule type" value="Genomic_DNA"/>
</dbReference>
<sequence length="210" mass="25211">MSKVDASKFKFKYEYQEKDLKFILNSIYKCYLRIITSNITVNNNENDIRDLFISDLYLDNHKLKQELDIVEFKFDKEIQTETGRVDIRVLNMIKTMKGDFKPYYFIECKRLDGVINPENKNTLNDKYINDGINRFVEEKYHTYQEANAMIGFVVKEIDINENCKFFKLLNPHKFVDNFDYSYISTHITKSKKEFTLYHLMLDFSMKIISK</sequence>
<accession>A0A1D9P8U8</accession>
<evidence type="ECO:0008006" key="3">
    <source>
        <dbReference type="Google" id="ProtNLM"/>
    </source>
</evidence>
<gene>
    <name evidence="1" type="ORF">BIW12_05830</name>
</gene>